<dbReference type="GO" id="GO:0016787">
    <property type="term" value="F:hydrolase activity"/>
    <property type="evidence" value="ECO:0007669"/>
    <property type="project" value="InterPro"/>
</dbReference>
<evidence type="ECO:0000259" key="1">
    <source>
        <dbReference type="PROSITE" id="PS51192"/>
    </source>
</evidence>
<gene>
    <name evidence="2" type="ORF">AMD00_10105</name>
</gene>
<dbReference type="GO" id="GO:0005524">
    <property type="term" value="F:ATP binding"/>
    <property type="evidence" value="ECO:0007669"/>
    <property type="project" value="InterPro"/>
</dbReference>
<dbReference type="InterPro" id="IPR014001">
    <property type="entry name" value="Helicase_ATP-bd"/>
</dbReference>
<comment type="caution">
    <text evidence="2">The sequence shown here is derived from an EMBL/GenBank/DDBJ whole genome shotgun (WGS) entry which is preliminary data.</text>
</comment>
<name>A0A0M0LCI1_9BACL</name>
<protein>
    <recommendedName>
        <fullName evidence="1">Helicase ATP-binding domain-containing protein</fullName>
    </recommendedName>
</protein>
<dbReference type="Pfam" id="PF04851">
    <property type="entry name" value="ResIII"/>
    <property type="match status" value="1"/>
</dbReference>
<dbReference type="SUPFAM" id="SSF52540">
    <property type="entry name" value="P-loop containing nucleoside triphosphate hydrolases"/>
    <property type="match status" value="1"/>
</dbReference>
<evidence type="ECO:0000313" key="3">
    <source>
        <dbReference type="Proteomes" id="UP000036867"/>
    </source>
</evidence>
<accession>A0A0M0LCI1</accession>
<sequence>MQLYIEFVRDLSHMKGEKEMSNYVTEDFTEEFMESLSNEWLYLIGGECGSGKTTAIMEKLVPYAAKNNKSVLYVCNRTALKDQLKQKYKHEDTLLHENPLKEVNDNLTIGMYQSITTSLEHRNMFLYAQHYDYVILDEAHLIYDASDYDINAFMFLEYLNQLESVIIALSGTPKSVIKMKEYLSRNINVIREVDKTNNPIRNIYLVENRDEFETLRKKYLDNGYKWFELVSKSNQFIGFKNSLKNYEAATILSNSNPKKNIYMTDYDELILNFIVEEEELMCDALAATKVLDVGVNINAHENFVVAFDCVEIPNTLEQFRSRIRVNKNKHYHVDLIFYVQKPPLWIIKQLKEKINDIEQVYKSLGDYETIVREHKQVIGERFRESGVISERKYNPITKKLLNEKLTFYKAIYDSKNVLEYYREMLKEMYPCATVTNISAVKVVEFFEELFQGKNVYTLDEEQKDLLKAKMKEIQIDRRHSNEVPSLLRINNYLKKEQLPYVIKSKKTRINGNQKRVWQLLKYII</sequence>
<dbReference type="EMBL" id="LILB01000005">
    <property type="protein sequence ID" value="KOO48775.1"/>
    <property type="molecule type" value="Genomic_DNA"/>
</dbReference>
<keyword evidence="3" id="KW-1185">Reference proteome</keyword>
<dbReference type="OrthoDB" id="9815896at2"/>
<reference evidence="3" key="1">
    <citation type="submission" date="2015-08" db="EMBL/GenBank/DDBJ databases">
        <title>Fjat-10028 dsm 16317.</title>
        <authorList>
            <person name="Liu B."/>
            <person name="Wang J."/>
            <person name="Zhu Y."/>
            <person name="Liu G."/>
            <person name="Chen Q."/>
            <person name="Chen Z."/>
            <person name="Lan J."/>
            <person name="Che J."/>
            <person name="Ge C."/>
            <person name="Shi H."/>
            <person name="Pan Z."/>
            <person name="Liu X."/>
        </authorList>
    </citation>
    <scope>NUCLEOTIDE SEQUENCE [LARGE SCALE GENOMIC DNA]</scope>
    <source>
        <strain evidence="3">DSM 16317</strain>
    </source>
</reference>
<organism evidence="2 3">
    <name type="scientific">Viridibacillus arvi</name>
    <dbReference type="NCBI Taxonomy" id="263475"/>
    <lineage>
        <taxon>Bacteria</taxon>
        <taxon>Bacillati</taxon>
        <taxon>Bacillota</taxon>
        <taxon>Bacilli</taxon>
        <taxon>Bacillales</taxon>
        <taxon>Caryophanaceae</taxon>
        <taxon>Viridibacillus</taxon>
    </lineage>
</organism>
<evidence type="ECO:0000313" key="2">
    <source>
        <dbReference type="EMBL" id="KOO48775.1"/>
    </source>
</evidence>
<proteinExistence type="predicted"/>
<feature type="domain" description="Helicase ATP-binding" evidence="1">
    <location>
        <begin position="33"/>
        <end position="191"/>
    </location>
</feature>
<dbReference type="InterPro" id="IPR006935">
    <property type="entry name" value="Helicase/UvrB_N"/>
</dbReference>
<dbReference type="InterPro" id="IPR027417">
    <property type="entry name" value="P-loop_NTPase"/>
</dbReference>
<dbReference type="PROSITE" id="PS51192">
    <property type="entry name" value="HELICASE_ATP_BIND_1"/>
    <property type="match status" value="1"/>
</dbReference>
<dbReference type="Gene3D" id="3.40.50.300">
    <property type="entry name" value="P-loop containing nucleotide triphosphate hydrolases"/>
    <property type="match status" value="1"/>
</dbReference>
<dbReference type="AlphaFoldDB" id="A0A0M0LCI1"/>
<dbReference type="SMART" id="SM00487">
    <property type="entry name" value="DEXDc"/>
    <property type="match status" value="1"/>
</dbReference>
<dbReference type="GO" id="GO:0003677">
    <property type="term" value="F:DNA binding"/>
    <property type="evidence" value="ECO:0007669"/>
    <property type="project" value="InterPro"/>
</dbReference>
<dbReference type="Proteomes" id="UP000036867">
    <property type="component" value="Unassembled WGS sequence"/>
</dbReference>